<protein>
    <submittedName>
        <fullName evidence="1">Uncharacterized protein</fullName>
    </submittedName>
</protein>
<comment type="caution">
    <text evidence="1">The sequence shown here is derived from an EMBL/GenBank/DDBJ whole genome shotgun (WGS) entry which is preliminary data.</text>
</comment>
<organism evidence="1 2">
    <name type="scientific">Ceratodon purpureus</name>
    <name type="common">Fire moss</name>
    <name type="synonym">Dicranum purpureum</name>
    <dbReference type="NCBI Taxonomy" id="3225"/>
    <lineage>
        <taxon>Eukaryota</taxon>
        <taxon>Viridiplantae</taxon>
        <taxon>Streptophyta</taxon>
        <taxon>Embryophyta</taxon>
        <taxon>Bryophyta</taxon>
        <taxon>Bryophytina</taxon>
        <taxon>Bryopsida</taxon>
        <taxon>Dicranidae</taxon>
        <taxon>Pseudoditrichales</taxon>
        <taxon>Ditrichaceae</taxon>
        <taxon>Ceratodon</taxon>
    </lineage>
</organism>
<reference evidence="1" key="1">
    <citation type="submission" date="2020-06" db="EMBL/GenBank/DDBJ databases">
        <title>WGS assembly of Ceratodon purpureus strain R40.</title>
        <authorList>
            <person name="Carey S.B."/>
            <person name="Jenkins J."/>
            <person name="Shu S."/>
            <person name="Lovell J.T."/>
            <person name="Sreedasyam A."/>
            <person name="Maumus F."/>
            <person name="Tiley G.P."/>
            <person name="Fernandez-Pozo N."/>
            <person name="Barry K."/>
            <person name="Chen C."/>
            <person name="Wang M."/>
            <person name="Lipzen A."/>
            <person name="Daum C."/>
            <person name="Saski C.A."/>
            <person name="Payton A.C."/>
            <person name="Mcbreen J.C."/>
            <person name="Conrad R.E."/>
            <person name="Kollar L.M."/>
            <person name="Olsson S."/>
            <person name="Huttunen S."/>
            <person name="Landis J.B."/>
            <person name="Wickett N.J."/>
            <person name="Johnson M.G."/>
            <person name="Rensing S.A."/>
            <person name="Grimwood J."/>
            <person name="Schmutz J."/>
            <person name="Mcdaniel S.F."/>
        </authorList>
    </citation>
    <scope>NUCLEOTIDE SEQUENCE</scope>
    <source>
        <strain evidence="1">R40</strain>
    </source>
</reference>
<sequence>MYTRILCPRSARCWFECNPRTYLNSQWYPPPCRSILVVEYDNALHLTCGRFLCCHDLQPYPPLQHCRFPKSLLHFFSTADV</sequence>
<dbReference type="Proteomes" id="UP000822688">
    <property type="component" value="Chromosome V"/>
</dbReference>
<proteinExistence type="predicted"/>
<keyword evidence="2" id="KW-1185">Reference proteome</keyword>
<gene>
    <name evidence="1" type="ORF">KC19_VG011100</name>
</gene>
<dbReference type="EMBL" id="CM026426">
    <property type="protein sequence ID" value="KAG0571436.1"/>
    <property type="molecule type" value="Genomic_DNA"/>
</dbReference>
<evidence type="ECO:0000313" key="2">
    <source>
        <dbReference type="Proteomes" id="UP000822688"/>
    </source>
</evidence>
<name>A0A8T0HKU6_CERPU</name>
<evidence type="ECO:0000313" key="1">
    <source>
        <dbReference type="EMBL" id="KAG0571436.1"/>
    </source>
</evidence>
<accession>A0A8T0HKU6</accession>
<dbReference type="AlphaFoldDB" id="A0A8T0HKU6"/>